<feature type="signal peptide" evidence="1">
    <location>
        <begin position="1"/>
        <end position="19"/>
    </location>
</feature>
<organism evidence="2 3">
    <name type="scientific">Profundibacterium mesophilum KAUST100406-0324</name>
    <dbReference type="NCBI Taxonomy" id="1037889"/>
    <lineage>
        <taxon>Bacteria</taxon>
        <taxon>Pseudomonadati</taxon>
        <taxon>Pseudomonadota</taxon>
        <taxon>Alphaproteobacteria</taxon>
        <taxon>Rhodobacterales</taxon>
        <taxon>Roseobacteraceae</taxon>
        <taxon>Profundibacterium</taxon>
    </lineage>
</organism>
<dbReference type="OrthoDB" id="8686772at2"/>
<proteinExistence type="predicted"/>
<sequence length="233" mass="26132">MPATLSLNACLLACMALLAACTRPLAPQEHDFAMAFHGAALDTRSVRLNRGTLIGGITRQRPPRPQIACRERIGPPETGPSVTTSTAAFVLFETIFISRPWWRENYLRDWPRKLRLSDAMLLAHELTHVWQWQQRGTTGYSPLAAAAEHRPGGDPYLFEIVPGRRFLDFPYEQQAALLEEYVCCRTLAPDGARTERLRALLAPHFPPLRRPEALPAARVILPYPQADLEDVCA</sequence>
<evidence type="ECO:0000256" key="1">
    <source>
        <dbReference type="SAM" id="SignalP"/>
    </source>
</evidence>
<accession>A0A921NQP7</accession>
<feature type="chain" id="PRO_5038077694" description="DUF4157 domain-containing protein" evidence="1">
    <location>
        <begin position="20"/>
        <end position="233"/>
    </location>
</feature>
<evidence type="ECO:0000313" key="2">
    <source>
        <dbReference type="EMBL" id="KAF0676597.1"/>
    </source>
</evidence>
<evidence type="ECO:0008006" key="4">
    <source>
        <dbReference type="Google" id="ProtNLM"/>
    </source>
</evidence>
<protein>
    <recommendedName>
        <fullName evidence="4">DUF4157 domain-containing protein</fullName>
    </recommendedName>
</protein>
<dbReference type="AlphaFoldDB" id="A0A921NQP7"/>
<evidence type="ECO:0000313" key="3">
    <source>
        <dbReference type="Proteomes" id="UP000698242"/>
    </source>
</evidence>
<dbReference type="Proteomes" id="UP000698242">
    <property type="component" value="Unassembled WGS sequence"/>
</dbReference>
<gene>
    <name evidence="2" type="ORF">PMES_01329</name>
</gene>
<dbReference type="EMBL" id="APKE01000014">
    <property type="protein sequence ID" value="KAF0676597.1"/>
    <property type="molecule type" value="Genomic_DNA"/>
</dbReference>
<name>A0A921NQP7_9RHOB</name>
<dbReference type="RefSeq" id="WP_159964717.1">
    <property type="nucleotide sequence ID" value="NZ_APKE01000014.1"/>
</dbReference>
<keyword evidence="3" id="KW-1185">Reference proteome</keyword>
<reference evidence="2" key="1">
    <citation type="submission" date="2013-03" db="EMBL/GenBank/DDBJ databases">
        <title>Genome Sequence of the Profundibacterium mesophilum strain KAUST100406-0324T from Red Sea, a novel genus in the family Rhodobacteraceae.</title>
        <authorList>
            <person name="Essack M."/>
            <person name="Alam I."/>
            <person name="Lafi F."/>
            <person name="Alawi W."/>
            <person name="Kamanu F."/>
            <person name="Al-Suwailem A."/>
            <person name="Lee O.O."/>
            <person name="Xu Y."/>
            <person name="Bajic V."/>
            <person name="Qian P.-Y."/>
            <person name="Archer J."/>
        </authorList>
    </citation>
    <scope>NUCLEOTIDE SEQUENCE</scope>
    <source>
        <strain evidence="2">KAUST100406-0324</strain>
    </source>
</reference>
<keyword evidence="1" id="KW-0732">Signal</keyword>
<comment type="caution">
    <text evidence="2">The sequence shown here is derived from an EMBL/GenBank/DDBJ whole genome shotgun (WGS) entry which is preliminary data.</text>
</comment>